<dbReference type="Pfam" id="PF14226">
    <property type="entry name" value="DIOX_N"/>
    <property type="match status" value="1"/>
</dbReference>
<evidence type="ECO:0000256" key="7">
    <source>
        <dbReference type="ARBA" id="ARBA00076740"/>
    </source>
</evidence>
<dbReference type="InterPro" id="IPR026992">
    <property type="entry name" value="DIOX_N"/>
</dbReference>
<keyword evidence="11" id="KW-1185">Reference proteome</keyword>
<keyword evidence="10" id="KW-0223">Dioxygenase</keyword>
<keyword evidence="4 8" id="KW-0408">Iron</keyword>
<dbReference type="GO" id="GO:0046872">
    <property type="term" value="F:metal ion binding"/>
    <property type="evidence" value="ECO:0007669"/>
    <property type="project" value="UniProtKB-KW"/>
</dbReference>
<dbReference type="InterPro" id="IPR050231">
    <property type="entry name" value="Iron_ascorbate_oxido_reductase"/>
</dbReference>
<accession>A0AAP0B3M8</accession>
<name>A0AAP0B3M8_9ASPA</name>
<evidence type="ECO:0000256" key="8">
    <source>
        <dbReference type="RuleBase" id="RU003682"/>
    </source>
</evidence>
<evidence type="ECO:0000313" key="10">
    <source>
        <dbReference type="EMBL" id="KAK8926351.1"/>
    </source>
</evidence>
<dbReference type="Pfam" id="PF03171">
    <property type="entry name" value="2OG-FeII_Oxy"/>
    <property type="match status" value="1"/>
</dbReference>
<dbReference type="InterPro" id="IPR044861">
    <property type="entry name" value="IPNS-like_FE2OG_OXY"/>
</dbReference>
<dbReference type="PROSITE" id="PS51471">
    <property type="entry name" value="FE2OG_OXY"/>
    <property type="match status" value="1"/>
</dbReference>
<evidence type="ECO:0000256" key="6">
    <source>
        <dbReference type="ARBA" id="ARBA00074102"/>
    </source>
</evidence>
<keyword evidence="3 8" id="KW-0560">Oxidoreductase</keyword>
<proteinExistence type="inferred from homology"/>
<dbReference type="FunFam" id="2.60.120.330:FF:000017">
    <property type="entry name" value="2-oxoglutarate-dependent dioxygenase DAO"/>
    <property type="match status" value="1"/>
</dbReference>
<organism evidence="10 11">
    <name type="scientific">Platanthera zijinensis</name>
    <dbReference type="NCBI Taxonomy" id="2320716"/>
    <lineage>
        <taxon>Eukaryota</taxon>
        <taxon>Viridiplantae</taxon>
        <taxon>Streptophyta</taxon>
        <taxon>Embryophyta</taxon>
        <taxon>Tracheophyta</taxon>
        <taxon>Spermatophyta</taxon>
        <taxon>Magnoliopsida</taxon>
        <taxon>Liliopsida</taxon>
        <taxon>Asparagales</taxon>
        <taxon>Orchidaceae</taxon>
        <taxon>Orchidoideae</taxon>
        <taxon>Orchideae</taxon>
        <taxon>Orchidinae</taxon>
        <taxon>Platanthera</taxon>
    </lineage>
</organism>
<protein>
    <recommendedName>
        <fullName evidence="6">2-oxoglutarate-dependent dioxygenase DAO</fullName>
    </recommendedName>
    <alternativeName>
        <fullName evidence="7">Protein DIOXYGENASE FOR AUXIN OXIDATION</fullName>
    </alternativeName>
</protein>
<dbReference type="Proteomes" id="UP001418222">
    <property type="component" value="Unassembled WGS sequence"/>
</dbReference>
<dbReference type="InterPro" id="IPR027443">
    <property type="entry name" value="IPNS-like_sf"/>
</dbReference>
<comment type="similarity">
    <text evidence="8">Belongs to the iron/ascorbate-dependent oxidoreductase family.</text>
</comment>
<evidence type="ECO:0000256" key="5">
    <source>
        <dbReference type="ARBA" id="ARBA00054658"/>
    </source>
</evidence>
<dbReference type="InterPro" id="IPR005123">
    <property type="entry name" value="Oxoglu/Fe-dep_dioxygenase_dom"/>
</dbReference>
<evidence type="ECO:0000313" key="11">
    <source>
        <dbReference type="Proteomes" id="UP001418222"/>
    </source>
</evidence>
<evidence type="ECO:0000259" key="9">
    <source>
        <dbReference type="PROSITE" id="PS51471"/>
    </source>
</evidence>
<reference evidence="10 11" key="1">
    <citation type="journal article" date="2022" name="Nat. Plants">
        <title>Genomes of leafy and leafless Platanthera orchids illuminate the evolution of mycoheterotrophy.</title>
        <authorList>
            <person name="Li M.H."/>
            <person name="Liu K.W."/>
            <person name="Li Z."/>
            <person name="Lu H.C."/>
            <person name="Ye Q.L."/>
            <person name="Zhang D."/>
            <person name="Wang J.Y."/>
            <person name="Li Y.F."/>
            <person name="Zhong Z.M."/>
            <person name="Liu X."/>
            <person name="Yu X."/>
            <person name="Liu D.K."/>
            <person name="Tu X.D."/>
            <person name="Liu B."/>
            <person name="Hao Y."/>
            <person name="Liao X.Y."/>
            <person name="Jiang Y.T."/>
            <person name="Sun W.H."/>
            <person name="Chen J."/>
            <person name="Chen Y.Q."/>
            <person name="Ai Y."/>
            <person name="Zhai J.W."/>
            <person name="Wu S.S."/>
            <person name="Zhou Z."/>
            <person name="Hsiao Y.Y."/>
            <person name="Wu W.L."/>
            <person name="Chen Y.Y."/>
            <person name="Lin Y.F."/>
            <person name="Hsu J.L."/>
            <person name="Li C.Y."/>
            <person name="Wang Z.W."/>
            <person name="Zhao X."/>
            <person name="Zhong W.Y."/>
            <person name="Ma X.K."/>
            <person name="Ma L."/>
            <person name="Huang J."/>
            <person name="Chen G.Z."/>
            <person name="Huang M.Z."/>
            <person name="Huang L."/>
            <person name="Peng D.H."/>
            <person name="Luo Y.B."/>
            <person name="Zou S.Q."/>
            <person name="Chen S.P."/>
            <person name="Lan S."/>
            <person name="Tsai W.C."/>
            <person name="Van de Peer Y."/>
            <person name="Liu Z.J."/>
        </authorList>
    </citation>
    <scope>NUCLEOTIDE SEQUENCE [LARGE SCALE GENOMIC DNA]</scope>
    <source>
        <strain evidence="10">Lor287</strain>
    </source>
</reference>
<gene>
    <name evidence="10" type="primary">DIOX2</name>
    <name evidence="10" type="ORF">KSP39_PZI018008</name>
</gene>
<evidence type="ECO:0000256" key="2">
    <source>
        <dbReference type="ARBA" id="ARBA00022723"/>
    </source>
</evidence>
<dbReference type="EMBL" id="JBBWWQ010000016">
    <property type="protein sequence ID" value="KAK8926351.1"/>
    <property type="molecule type" value="Genomic_DNA"/>
</dbReference>
<evidence type="ECO:0000256" key="4">
    <source>
        <dbReference type="ARBA" id="ARBA00023004"/>
    </source>
</evidence>
<sequence>MATTKISVPVVDLSNFPSEMKKLTAASTELGCFRVVNHGIPVALQAEMKAAVRFLFEMSAESKLRNTDIITGSGYVPPSPKNPSYEAFGLYDAASSSDVRDFCSRLEVSPFYREIISSYASKLHDLIVDLATKVAASLGLVDYSFQDWSCQLRMNKYNFSKETVGSTGAQIHTDNDFITVLQEDESVGGLEIMHFGGDFVAVDPVPDTFLVNLGDVAKVWSNGRLHNVKHRVQCKEALPRISVAFFILAPKDDRMEPQQEFVDCEHPPLYRTFSYLEYRKLRLSSGARAGEALALLAADQITGKSLVPDSSF</sequence>
<keyword evidence="2 8" id="KW-0479">Metal-binding</keyword>
<comment type="function">
    <text evidence="5">2-oxoglutarate-dependent dioxygenase essential for auxin catabolism and maintenance of auxin homeostasis in reproductive organs. Catalyzes the irreversible oxidation of indole-3-acetic acid (IAA) to the biologically inactive 2-oxoindole-3-acetic acid (OxIAA).</text>
</comment>
<comment type="cofactor">
    <cofactor evidence="1">
        <name>L-ascorbate</name>
        <dbReference type="ChEBI" id="CHEBI:38290"/>
    </cofactor>
</comment>
<evidence type="ECO:0000256" key="1">
    <source>
        <dbReference type="ARBA" id="ARBA00001961"/>
    </source>
</evidence>
<dbReference type="GO" id="GO:0051213">
    <property type="term" value="F:dioxygenase activity"/>
    <property type="evidence" value="ECO:0007669"/>
    <property type="project" value="UniProtKB-KW"/>
</dbReference>
<dbReference type="Gene3D" id="2.60.120.330">
    <property type="entry name" value="B-lactam Antibiotic, Isopenicillin N Synthase, Chain"/>
    <property type="match status" value="1"/>
</dbReference>
<dbReference type="AlphaFoldDB" id="A0AAP0B3M8"/>
<dbReference type="SUPFAM" id="SSF51197">
    <property type="entry name" value="Clavaminate synthase-like"/>
    <property type="match status" value="1"/>
</dbReference>
<feature type="domain" description="Fe2OG dioxygenase" evidence="9">
    <location>
        <begin position="147"/>
        <end position="249"/>
    </location>
</feature>
<dbReference type="PANTHER" id="PTHR47990">
    <property type="entry name" value="2-OXOGLUTARATE (2OG) AND FE(II)-DEPENDENT OXYGENASE SUPERFAMILY PROTEIN-RELATED"/>
    <property type="match status" value="1"/>
</dbReference>
<evidence type="ECO:0000256" key="3">
    <source>
        <dbReference type="ARBA" id="ARBA00023002"/>
    </source>
</evidence>
<comment type="caution">
    <text evidence="10">The sequence shown here is derived from an EMBL/GenBank/DDBJ whole genome shotgun (WGS) entry which is preliminary data.</text>
</comment>